<gene>
    <name evidence="1" type="ORF">CDAR_270391</name>
</gene>
<comment type="caution">
    <text evidence="1">The sequence shown here is derived from an EMBL/GenBank/DDBJ whole genome shotgun (WGS) entry which is preliminary data.</text>
</comment>
<accession>A0AAV4NGZ1</accession>
<proteinExistence type="predicted"/>
<dbReference type="AlphaFoldDB" id="A0AAV4NGZ1"/>
<organism evidence="1 2">
    <name type="scientific">Caerostris darwini</name>
    <dbReference type="NCBI Taxonomy" id="1538125"/>
    <lineage>
        <taxon>Eukaryota</taxon>
        <taxon>Metazoa</taxon>
        <taxon>Ecdysozoa</taxon>
        <taxon>Arthropoda</taxon>
        <taxon>Chelicerata</taxon>
        <taxon>Arachnida</taxon>
        <taxon>Araneae</taxon>
        <taxon>Araneomorphae</taxon>
        <taxon>Entelegynae</taxon>
        <taxon>Araneoidea</taxon>
        <taxon>Araneidae</taxon>
        <taxon>Caerostris</taxon>
    </lineage>
</organism>
<evidence type="ECO:0000313" key="1">
    <source>
        <dbReference type="EMBL" id="GIX84025.1"/>
    </source>
</evidence>
<reference evidence="1 2" key="1">
    <citation type="submission" date="2021-06" db="EMBL/GenBank/DDBJ databases">
        <title>Caerostris darwini draft genome.</title>
        <authorList>
            <person name="Kono N."/>
            <person name="Arakawa K."/>
        </authorList>
    </citation>
    <scope>NUCLEOTIDE SEQUENCE [LARGE SCALE GENOMIC DNA]</scope>
</reference>
<keyword evidence="2" id="KW-1185">Reference proteome</keyword>
<sequence length="151" mass="17612">MVVCPFRSIFVEVLGTTQEPHTFVRDSNINKKFDGWRSSVLELLWEYKHKDITVARFMLEWKENICIGNNPVEEWLNSSITITHDDNEMPIQELVQNILVAHSDSGMQIREVVACIQNWVKKEKLKLKVKLQIHVNGAMTCRRNAIFGMRD</sequence>
<name>A0AAV4NGZ1_9ARAC</name>
<dbReference type="Proteomes" id="UP001054837">
    <property type="component" value="Unassembled WGS sequence"/>
</dbReference>
<dbReference type="EMBL" id="BPLQ01001691">
    <property type="protein sequence ID" value="GIX84025.1"/>
    <property type="molecule type" value="Genomic_DNA"/>
</dbReference>
<evidence type="ECO:0000313" key="2">
    <source>
        <dbReference type="Proteomes" id="UP001054837"/>
    </source>
</evidence>
<protein>
    <submittedName>
        <fullName evidence="1">Uncharacterized protein</fullName>
    </submittedName>
</protein>